<feature type="compositionally biased region" description="Low complexity" evidence="3">
    <location>
        <begin position="89"/>
        <end position="102"/>
    </location>
</feature>
<sequence>MSTEQTRLARLLQGALDTRSAGTVAARHLLRGTAHVSGLPAPFRDRPAYAAALEAYRHGDLRLARERAREAGPAGRLLARLIDGELGLLDGPPGDDLPTGLPTSLPPRPVDGGPRRVLHLVTNAWPETTAGYTVRTRGITEAQAAAGLEVHVATRLGFPVNRGRIGAARGLQRGGVAQHRLPAGLPLRADDALRRDIALTGRLAARLRPDVLHAHSNHVNGRVALALRARLGVPVVYEVRGLLEETWRSRSPHVDDAHAVASDHYRLTRAAETRIMRAADAVVTLSETLRTEVIGRGVPAERVVVVPNCVDDVWLAGEAVVHAADARSGDPLTLLYAGTLNDYEGVDLLLDAVALLRSRGLDVRAVVAGGGPAATRLHEHAASRGLGAAVRFTGVVDRDALIALARTADAVCLPRRDLPVTRLVPPLKPVEAMALGLPVVAADLPPLRELLAGRGVLVRPDDADALAAGVLALADPARRAELGAAARDHVARTRTWRAAAASHLDLYGRLVPSRADLPATDAVHPTAAPTAAPTEGALP</sequence>
<evidence type="ECO:0000256" key="1">
    <source>
        <dbReference type="ARBA" id="ARBA00022676"/>
    </source>
</evidence>
<evidence type="ECO:0000313" key="6">
    <source>
        <dbReference type="EMBL" id="GAA4124143.1"/>
    </source>
</evidence>
<dbReference type="Pfam" id="PF00534">
    <property type="entry name" value="Glycos_transf_1"/>
    <property type="match status" value="1"/>
</dbReference>
<dbReference type="CDD" id="cd03794">
    <property type="entry name" value="GT4_WbuB-like"/>
    <property type="match status" value="1"/>
</dbReference>
<dbReference type="PANTHER" id="PTHR45947">
    <property type="entry name" value="SULFOQUINOVOSYL TRANSFERASE SQD2"/>
    <property type="match status" value="1"/>
</dbReference>
<dbReference type="InterPro" id="IPR028098">
    <property type="entry name" value="Glyco_trans_4-like_N"/>
</dbReference>
<accession>A0ABP7XRM6</accession>
<dbReference type="EMBL" id="BAAAZH010000024">
    <property type="protein sequence ID" value="GAA4124143.1"/>
    <property type="molecule type" value="Genomic_DNA"/>
</dbReference>
<keyword evidence="2" id="KW-0808">Transferase</keyword>
<keyword evidence="7" id="KW-1185">Reference proteome</keyword>
<feature type="region of interest" description="Disordered" evidence="3">
    <location>
        <begin position="89"/>
        <end position="113"/>
    </location>
</feature>
<dbReference type="Pfam" id="PF13579">
    <property type="entry name" value="Glyco_trans_4_4"/>
    <property type="match status" value="1"/>
</dbReference>
<dbReference type="Proteomes" id="UP001501495">
    <property type="component" value="Unassembled WGS sequence"/>
</dbReference>
<evidence type="ECO:0000313" key="7">
    <source>
        <dbReference type="Proteomes" id="UP001501495"/>
    </source>
</evidence>
<evidence type="ECO:0000259" key="5">
    <source>
        <dbReference type="Pfam" id="PF13579"/>
    </source>
</evidence>
<dbReference type="RefSeq" id="WP_344734420.1">
    <property type="nucleotide sequence ID" value="NZ_BAAAZH010000024.1"/>
</dbReference>
<name>A0ABP7XRM6_9ACTN</name>
<evidence type="ECO:0000259" key="4">
    <source>
        <dbReference type="Pfam" id="PF00534"/>
    </source>
</evidence>
<dbReference type="Gene3D" id="3.40.50.2000">
    <property type="entry name" value="Glycogen Phosphorylase B"/>
    <property type="match status" value="2"/>
</dbReference>
<dbReference type="InterPro" id="IPR001296">
    <property type="entry name" value="Glyco_trans_1"/>
</dbReference>
<gene>
    <name evidence="6" type="ORF">GCM10022215_31580</name>
</gene>
<feature type="domain" description="Glycosyl transferase family 1" evidence="4">
    <location>
        <begin position="327"/>
        <end position="488"/>
    </location>
</feature>
<evidence type="ECO:0000256" key="3">
    <source>
        <dbReference type="SAM" id="MobiDB-lite"/>
    </source>
</evidence>
<feature type="domain" description="Glycosyltransferase subfamily 4-like N-terminal" evidence="5">
    <location>
        <begin position="131"/>
        <end position="309"/>
    </location>
</feature>
<dbReference type="InterPro" id="IPR050194">
    <property type="entry name" value="Glycosyltransferase_grp1"/>
</dbReference>
<comment type="caution">
    <text evidence="6">The sequence shown here is derived from an EMBL/GenBank/DDBJ whole genome shotgun (WGS) entry which is preliminary data.</text>
</comment>
<organism evidence="6 7">
    <name type="scientific">Nocardioides fonticola</name>
    <dbReference type="NCBI Taxonomy" id="450363"/>
    <lineage>
        <taxon>Bacteria</taxon>
        <taxon>Bacillati</taxon>
        <taxon>Actinomycetota</taxon>
        <taxon>Actinomycetes</taxon>
        <taxon>Propionibacteriales</taxon>
        <taxon>Nocardioidaceae</taxon>
        <taxon>Nocardioides</taxon>
    </lineage>
</organism>
<dbReference type="PANTHER" id="PTHR45947:SF3">
    <property type="entry name" value="SULFOQUINOVOSYL TRANSFERASE SQD2"/>
    <property type="match status" value="1"/>
</dbReference>
<proteinExistence type="predicted"/>
<reference evidence="7" key="1">
    <citation type="journal article" date="2019" name="Int. J. Syst. Evol. Microbiol.">
        <title>The Global Catalogue of Microorganisms (GCM) 10K type strain sequencing project: providing services to taxonomists for standard genome sequencing and annotation.</title>
        <authorList>
            <consortium name="The Broad Institute Genomics Platform"/>
            <consortium name="The Broad Institute Genome Sequencing Center for Infectious Disease"/>
            <person name="Wu L."/>
            <person name="Ma J."/>
        </authorList>
    </citation>
    <scope>NUCLEOTIDE SEQUENCE [LARGE SCALE GENOMIC DNA]</scope>
    <source>
        <strain evidence="7">JCM 16703</strain>
    </source>
</reference>
<evidence type="ECO:0000256" key="2">
    <source>
        <dbReference type="ARBA" id="ARBA00022679"/>
    </source>
</evidence>
<keyword evidence="1" id="KW-0328">Glycosyltransferase</keyword>
<dbReference type="SUPFAM" id="SSF53756">
    <property type="entry name" value="UDP-Glycosyltransferase/glycogen phosphorylase"/>
    <property type="match status" value="1"/>
</dbReference>
<protein>
    <submittedName>
        <fullName evidence="6">Glycosyltransferase family 4 protein</fullName>
    </submittedName>
</protein>